<dbReference type="PIRSF" id="PIRSF000089">
    <property type="entry name" value="Electra_flavoP_a"/>
    <property type="match status" value="1"/>
</dbReference>
<dbReference type="GO" id="GO:0050660">
    <property type="term" value="F:flavin adenine dinucleotide binding"/>
    <property type="evidence" value="ECO:0007669"/>
    <property type="project" value="InterPro"/>
</dbReference>
<dbReference type="PROSITE" id="PS00696">
    <property type="entry name" value="ETF_ALPHA"/>
    <property type="match status" value="1"/>
</dbReference>
<comment type="subunit">
    <text evidence="7">Heterodimer of an alpha and a beta subunit.</text>
</comment>
<dbReference type="OrthoDB" id="1715808at2759"/>
<keyword evidence="11" id="KW-1185">Reference proteome</keyword>
<dbReference type="InterPro" id="IPR029035">
    <property type="entry name" value="DHS-like_NAD/FAD-binding_dom"/>
</dbReference>
<dbReference type="SUPFAM" id="SSF52467">
    <property type="entry name" value="DHS-like NAD/FAD-binding domain"/>
    <property type="match status" value="1"/>
</dbReference>
<comment type="similarity">
    <text evidence="2 7">Belongs to the ETF alpha-subunit/FixB family.</text>
</comment>
<comment type="function">
    <text evidence="7">The electron transfer flavoprotein serves as a specific electron acceptor for several dehydrogenases, including five acyl-CoA dehydrogenases, glutaryl-CoA and sarcosine dehydrogenase. It transfers the electrons to the main mitochondrial respiratory chain via ETF-ubiquinone oxidoreductase (ETF dehydrogenase).</text>
</comment>
<keyword evidence="7" id="KW-0496">Mitochondrion</keyword>
<evidence type="ECO:0000256" key="8">
    <source>
        <dbReference type="PIRSR" id="PIRSR000089-1"/>
    </source>
</evidence>
<dbReference type="AlphaFoldDB" id="A0A3S3RUS8"/>
<feature type="binding site" evidence="8">
    <location>
        <begin position="286"/>
        <end position="293"/>
    </location>
    <ligand>
        <name>FAD</name>
        <dbReference type="ChEBI" id="CHEBI:57692"/>
    </ligand>
</feature>
<evidence type="ECO:0000259" key="9">
    <source>
        <dbReference type="SMART" id="SM00893"/>
    </source>
</evidence>
<dbReference type="FunFam" id="3.40.50.1220:FF:000001">
    <property type="entry name" value="Electron transfer flavoprotein, alpha subunit"/>
    <property type="match status" value="1"/>
</dbReference>
<evidence type="ECO:0000256" key="6">
    <source>
        <dbReference type="ARBA" id="ARBA00022982"/>
    </source>
</evidence>
<keyword evidence="4 7" id="KW-0285">Flavoprotein</keyword>
<evidence type="ECO:0000256" key="7">
    <source>
        <dbReference type="PIRNR" id="PIRNR000089"/>
    </source>
</evidence>
<evidence type="ECO:0000256" key="3">
    <source>
        <dbReference type="ARBA" id="ARBA00022448"/>
    </source>
</evidence>
<reference evidence="10 11" key="1">
    <citation type="journal article" date="2018" name="Gigascience">
        <title>Genomes of trombidid mites reveal novel predicted allergens and laterally-transferred genes associated with secondary metabolism.</title>
        <authorList>
            <person name="Dong X."/>
            <person name="Chaisiri K."/>
            <person name="Xia D."/>
            <person name="Armstrong S.D."/>
            <person name="Fang Y."/>
            <person name="Donnelly M.J."/>
            <person name="Kadowaki T."/>
            <person name="McGarry J.W."/>
            <person name="Darby A.C."/>
            <person name="Makepeace B.L."/>
        </authorList>
    </citation>
    <scope>NUCLEOTIDE SEQUENCE [LARGE SCALE GENOMIC DNA]</scope>
    <source>
        <strain evidence="10">UoL-WK</strain>
    </source>
</reference>
<evidence type="ECO:0000313" key="11">
    <source>
        <dbReference type="Proteomes" id="UP000285301"/>
    </source>
</evidence>
<dbReference type="InterPro" id="IPR018206">
    <property type="entry name" value="ETF_asu_C_CS"/>
</dbReference>
<keyword evidence="5 7" id="KW-0274">FAD</keyword>
<dbReference type="SMART" id="SM00893">
    <property type="entry name" value="ETF"/>
    <property type="match status" value="1"/>
</dbReference>
<evidence type="ECO:0000256" key="1">
    <source>
        <dbReference type="ARBA" id="ARBA00004305"/>
    </source>
</evidence>
<dbReference type="Pfam" id="PF01012">
    <property type="entry name" value="ETF"/>
    <property type="match status" value="1"/>
</dbReference>
<dbReference type="PANTHER" id="PTHR43153:SF1">
    <property type="entry name" value="ELECTRON TRANSFER FLAVOPROTEIN SUBUNIT ALPHA, MITOCHONDRIAL"/>
    <property type="match status" value="1"/>
</dbReference>
<dbReference type="GO" id="GO:0045251">
    <property type="term" value="C:electron transfer flavoprotein complex"/>
    <property type="evidence" value="ECO:0007669"/>
    <property type="project" value="UniProtKB-ARBA"/>
</dbReference>
<dbReference type="GO" id="GO:0033539">
    <property type="term" value="P:fatty acid beta-oxidation using acyl-CoA dehydrogenase"/>
    <property type="evidence" value="ECO:0007669"/>
    <property type="project" value="TreeGrafter"/>
</dbReference>
<keyword evidence="6 7" id="KW-0249">Electron transport</keyword>
<feature type="domain" description="Electron transfer flavoprotein alpha/beta-subunit N-terminal" evidence="9">
    <location>
        <begin position="29"/>
        <end position="210"/>
    </location>
</feature>
<dbReference type="PANTHER" id="PTHR43153">
    <property type="entry name" value="ELECTRON TRANSFER FLAVOPROTEIN ALPHA"/>
    <property type="match status" value="1"/>
</dbReference>
<feature type="binding site" evidence="8">
    <location>
        <begin position="269"/>
        <end position="273"/>
    </location>
    <ligand>
        <name>FAD</name>
        <dbReference type="ChEBI" id="CHEBI:57692"/>
    </ligand>
</feature>
<evidence type="ECO:0000256" key="2">
    <source>
        <dbReference type="ARBA" id="ARBA00005817"/>
    </source>
</evidence>
<feature type="binding site" evidence="8">
    <location>
        <position position="307"/>
    </location>
    <ligand>
        <name>FAD</name>
        <dbReference type="ChEBI" id="CHEBI:57692"/>
    </ligand>
</feature>
<evidence type="ECO:0000256" key="4">
    <source>
        <dbReference type="ARBA" id="ARBA00022630"/>
    </source>
</evidence>
<dbReference type="InterPro" id="IPR033947">
    <property type="entry name" value="ETF_alpha_N"/>
</dbReference>
<dbReference type="CDD" id="cd01715">
    <property type="entry name" value="ETF_alpha"/>
    <property type="match status" value="1"/>
</dbReference>
<protein>
    <recommendedName>
        <fullName evidence="7">Electron transfer flavoprotein subunit alpha</fullName>
        <shortName evidence="7">Alpha-ETF</shortName>
    </recommendedName>
</protein>
<dbReference type="InterPro" id="IPR014731">
    <property type="entry name" value="ETF_asu_C"/>
</dbReference>
<dbReference type="SUPFAM" id="SSF52402">
    <property type="entry name" value="Adenine nucleotide alpha hydrolases-like"/>
    <property type="match status" value="1"/>
</dbReference>
<dbReference type="Gene3D" id="3.40.50.1220">
    <property type="entry name" value="TPP-binding domain"/>
    <property type="match status" value="1"/>
</dbReference>
<dbReference type="Proteomes" id="UP000285301">
    <property type="component" value="Unassembled WGS sequence"/>
</dbReference>
<feature type="binding site" evidence="8">
    <location>
        <position position="230"/>
    </location>
    <ligand>
        <name>FAD</name>
        <dbReference type="ChEBI" id="CHEBI:57692"/>
    </ligand>
</feature>
<evidence type="ECO:0000313" key="10">
    <source>
        <dbReference type="EMBL" id="RWS05006.1"/>
    </source>
</evidence>
<comment type="subcellular location">
    <subcellularLocation>
        <location evidence="1 7">Mitochondrion matrix</location>
    </subcellularLocation>
</comment>
<dbReference type="GO" id="GO:0005759">
    <property type="term" value="C:mitochondrial matrix"/>
    <property type="evidence" value="ECO:0007669"/>
    <property type="project" value="UniProtKB-SubCell"/>
</dbReference>
<proteinExistence type="inferred from homology"/>
<accession>A0A3S3RUS8</accession>
<dbReference type="GO" id="GO:0009055">
    <property type="term" value="F:electron transfer activity"/>
    <property type="evidence" value="ECO:0007669"/>
    <property type="project" value="InterPro"/>
</dbReference>
<dbReference type="InterPro" id="IPR001308">
    <property type="entry name" value="ETF_a/FixB"/>
</dbReference>
<comment type="caution">
    <text evidence="10">The sequence shown here is derived from an EMBL/GenBank/DDBJ whole genome shotgun (WGS) entry which is preliminary data.</text>
</comment>
<dbReference type="Pfam" id="PF00766">
    <property type="entry name" value="ETF_alpha"/>
    <property type="match status" value="1"/>
</dbReference>
<keyword evidence="3 7" id="KW-0813">Transport</keyword>
<organism evidence="10 11">
    <name type="scientific">Dinothrombium tinctorium</name>
    <dbReference type="NCBI Taxonomy" id="1965070"/>
    <lineage>
        <taxon>Eukaryota</taxon>
        <taxon>Metazoa</taxon>
        <taxon>Ecdysozoa</taxon>
        <taxon>Arthropoda</taxon>
        <taxon>Chelicerata</taxon>
        <taxon>Arachnida</taxon>
        <taxon>Acari</taxon>
        <taxon>Acariformes</taxon>
        <taxon>Trombidiformes</taxon>
        <taxon>Prostigmata</taxon>
        <taxon>Anystina</taxon>
        <taxon>Parasitengona</taxon>
        <taxon>Trombidioidea</taxon>
        <taxon>Trombidiidae</taxon>
        <taxon>Dinothrombium</taxon>
    </lineage>
</organism>
<gene>
    <name evidence="10" type="ORF">B4U79_10309</name>
</gene>
<evidence type="ECO:0000256" key="5">
    <source>
        <dbReference type="ARBA" id="ARBA00022827"/>
    </source>
</evidence>
<dbReference type="InterPro" id="IPR014729">
    <property type="entry name" value="Rossmann-like_a/b/a_fold"/>
</dbReference>
<name>A0A3S3RUS8_9ACAR</name>
<sequence>MLKQSLIKSRFLTLHAKTLFARIERNESSLVIADYSESKLNSSTLSTVTAAAKIGGSVDCLLAGGSDVNDVLSQLKQVKGLSKIFVAKNDALKGVLPEKVTPIVLQLHEKNKYTHILGSSSAFGKSVLPRIAAKLDVSPISEIIAVKDKDTFVRTIYAGNAILTLKAKDAVKVITVRGTSFEKAELGADVAVEEISVNISDASSEWITQELTKSERPDLATAPRVISGGRGLKSGENFKLLYDLADKINAAVGATRAAVDAGFVPNDMQIGQTGKIVAPELYVAVGISGAIQHLAGMKDSKTIVAINKDPEAPIFQVADVGLVADLFKAVPEITEKIDNFISK</sequence>
<dbReference type="EMBL" id="NCKU01005107">
    <property type="protein sequence ID" value="RWS05006.1"/>
    <property type="molecule type" value="Genomic_DNA"/>
</dbReference>
<feature type="binding site" evidence="8">
    <location>
        <begin position="255"/>
        <end position="256"/>
    </location>
    <ligand>
        <name>FAD</name>
        <dbReference type="ChEBI" id="CHEBI:57692"/>
    </ligand>
</feature>
<dbReference type="Gene3D" id="3.40.50.620">
    <property type="entry name" value="HUPs"/>
    <property type="match status" value="1"/>
</dbReference>
<dbReference type="STRING" id="1965070.A0A3S3RUS8"/>
<comment type="cofactor">
    <cofactor evidence="7 8">
        <name>FAD</name>
        <dbReference type="ChEBI" id="CHEBI:57692"/>
    </cofactor>
    <text evidence="7 8">Binds 1 FAD per dimer.</text>
</comment>
<dbReference type="FunFam" id="3.40.50.620:FF:000041">
    <property type="entry name" value="Electron transfer flavoprotein alpha subunit"/>
    <property type="match status" value="1"/>
</dbReference>
<dbReference type="InterPro" id="IPR014730">
    <property type="entry name" value="ETF_a/b_N"/>
</dbReference>